<evidence type="ECO:0000313" key="6">
    <source>
        <dbReference type="EMBL" id="GJD49613.1"/>
    </source>
</evidence>
<protein>
    <submittedName>
        <fullName evidence="6">D-amino acid dehydrogenase</fullName>
    </submittedName>
</protein>
<dbReference type="InterPro" id="IPR041854">
    <property type="entry name" value="BFD-like_2Fe2S-bd_dom_sf"/>
</dbReference>
<gene>
    <name evidence="6" type="primary">dadA_2</name>
    <name evidence="6" type="ORF">OPKNFCMD_2345</name>
</gene>
<feature type="domain" description="FAD dependent oxidoreductase" evidence="3">
    <location>
        <begin position="597"/>
        <end position="949"/>
    </location>
</feature>
<dbReference type="InterPro" id="IPR006076">
    <property type="entry name" value="FAD-dep_OxRdtase"/>
</dbReference>
<dbReference type="InterPro" id="IPR042204">
    <property type="entry name" value="2Fe-2S-bd_N"/>
</dbReference>
<feature type="region of interest" description="Disordered" evidence="2">
    <location>
        <begin position="152"/>
        <end position="172"/>
    </location>
</feature>
<evidence type="ECO:0000256" key="2">
    <source>
        <dbReference type="SAM" id="MobiDB-lite"/>
    </source>
</evidence>
<dbReference type="PRINTS" id="PR00368">
    <property type="entry name" value="FADPNR"/>
</dbReference>
<dbReference type="Pfam" id="PF04324">
    <property type="entry name" value="Fer2_BFD"/>
    <property type="match status" value="1"/>
</dbReference>
<feature type="domain" description="FAD/NAD(P)-binding" evidence="5">
    <location>
        <begin position="116"/>
        <end position="428"/>
    </location>
</feature>
<proteinExistence type="predicted"/>
<dbReference type="PANTHER" id="PTHR42949:SF3">
    <property type="entry name" value="ANAEROBIC GLYCEROL-3-PHOSPHATE DEHYDROGENASE SUBUNIT B"/>
    <property type="match status" value="1"/>
</dbReference>
<dbReference type="Gene3D" id="3.10.20.440">
    <property type="entry name" value="2Fe-2S iron-sulphur cluster binding domain, sarcosine oxidase, alpha subunit, N-terminal domain"/>
    <property type="match status" value="1"/>
</dbReference>
<feature type="compositionally biased region" description="Basic and acidic residues" evidence="2">
    <location>
        <begin position="163"/>
        <end position="172"/>
    </location>
</feature>
<dbReference type="Pfam" id="PF13510">
    <property type="entry name" value="Fer2_4"/>
    <property type="match status" value="1"/>
</dbReference>
<dbReference type="InterPro" id="IPR051691">
    <property type="entry name" value="Metab_Enz_Cyan_OpOx_G3PDH"/>
</dbReference>
<dbReference type="InterPro" id="IPR036188">
    <property type="entry name" value="FAD/NAD-bd_sf"/>
</dbReference>
<dbReference type="EMBL" id="BPQH01000006">
    <property type="protein sequence ID" value="GJD49613.1"/>
    <property type="molecule type" value="Genomic_DNA"/>
</dbReference>
<dbReference type="SUPFAM" id="SSF54292">
    <property type="entry name" value="2Fe-2S ferredoxin-like"/>
    <property type="match status" value="1"/>
</dbReference>
<dbReference type="Pfam" id="PF01266">
    <property type="entry name" value="DAO"/>
    <property type="match status" value="1"/>
</dbReference>
<dbReference type="Gene3D" id="1.10.10.1100">
    <property type="entry name" value="BFD-like [2Fe-2S]-binding domain"/>
    <property type="match status" value="1"/>
</dbReference>
<evidence type="ECO:0000313" key="7">
    <source>
        <dbReference type="Proteomes" id="UP001055167"/>
    </source>
</evidence>
<dbReference type="Gene3D" id="3.30.9.10">
    <property type="entry name" value="D-Amino Acid Oxidase, subunit A, domain 2"/>
    <property type="match status" value="1"/>
</dbReference>
<evidence type="ECO:0000256" key="1">
    <source>
        <dbReference type="ARBA" id="ARBA00023002"/>
    </source>
</evidence>
<keyword evidence="1" id="KW-0560">Oxidoreductase</keyword>
<dbReference type="InterPro" id="IPR007419">
    <property type="entry name" value="BFD-like_2Fe2S-bd_dom"/>
</dbReference>
<dbReference type="RefSeq" id="WP_128564002.1">
    <property type="nucleotide sequence ID" value="NZ_BPQH01000006.1"/>
</dbReference>
<dbReference type="PANTHER" id="PTHR42949">
    <property type="entry name" value="ANAEROBIC GLYCEROL-3-PHOSPHATE DEHYDROGENASE SUBUNIT B"/>
    <property type="match status" value="1"/>
</dbReference>
<dbReference type="InterPro" id="IPR036010">
    <property type="entry name" value="2Fe-2S_ferredoxin-like_sf"/>
</dbReference>
<dbReference type="PRINTS" id="PR00411">
    <property type="entry name" value="PNDRDTASEI"/>
</dbReference>
<name>A0ABQ4QW78_9HYPH</name>
<dbReference type="CDD" id="cd19946">
    <property type="entry name" value="GlpA-like_Fer2_BFD-like"/>
    <property type="match status" value="1"/>
</dbReference>
<dbReference type="CDD" id="cd00207">
    <property type="entry name" value="fer2"/>
    <property type="match status" value="1"/>
</dbReference>
<sequence>MAAPFRARPQASLRFRYDGREIAAAPGESVAAALLAADRPAQASGRAGGPRGQFCGMGVCHECLVVIDGRAGQRACLAAAADGLRVETQPPRLDLADPALRDLCAVPRAIGTREAEILVVGAGPAGLAAAAAAAEAGARVLVIDERPGPGGQYYKQPRTAAARARDPDRQSREGRALIARVRALGVAIAGDTLLWGAERDEEDRLTVAVMGGDGVLRYRPRRLIVATGAYEEPPPVPGWTLPGVMTTGAAQTLLRSYGVVPGRRVLVAGNGPLNLQVAAELIRAGAEAVAVAEAAPSPFARPREAAALLAAHPALAWAGLRHWALLRGAGVDIAWGHDLLRLEGSARVEAAVIGSARGERRIAVDAVLLGRGFAPSSELPRLLGCAYRGEGAGLRIERDEDGATSRPDVYVAGEAGRFAGAHVALAQGRLAGIAAARGLGLSPPMADAALRRRLRRHEAFQGALWRLFSPARPAGAPGDDTLACRCEAVAFGALRHAVEAGGARDMATLKRLTRAGMGRCQGRYCGPALRALAQESRAPGRKADAVFLAPQMPLRPVPLAALAVEKPEWGGHRRVMLPDRPLPDAPAPFAPMRAGTLVIGAGIAGLSTALFLARAGEDVVVVDRAVPNALASGGNAGSLHAQLLSFDHGARAEGGGGPAAETLPLQRDAIALWGELQRELGTDFEMRVTGGLMVAESEGDLRFLEAKTALERRYGVECRVIDAAALARLEPALDRRFVGAAHCPAEGKINPLLATQAVLEAGRRAGIRLVTRAEVRAVARGGEGFTVTTSAGTISARRLVNAAGAFASRIGAMLGRPVPVFGAPLQMAVTEAAEPLVSCLVAHADRHLTLKQAANGSFIIGGGWTAALDPVRQHPRPLLDSLEGNLWVAQHVVPALRKLHLVRSWAAMNINIDGAPILGEHPGEPGFFTAVTSNGYTLGPLVGRLTAELVTGRRGAGGLEPFSIARFAGGRA</sequence>
<dbReference type="Proteomes" id="UP001055167">
    <property type="component" value="Unassembled WGS sequence"/>
</dbReference>
<accession>A0ABQ4QW78</accession>
<reference evidence="6" key="1">
    <citation type="journal article" date="2021" name="Front. Microbiol.">
        <title>Comprehensive Comparative Genomics and Phenotyping of Methylobacterium Species.</title>
        <authorList>
            <person name="Alessa O."/>
            <person name="Ogura Y."/>
            <person name="Fujitani Y."/>
            <person name="Takami H."/>
            <person name="Hayashi T."/>
            <person name="Sahin N."/>
            <person name="Tani A."/>
        </authorList>
    </citation>
    <scope>NUCLEOTIDE SEQUENCE</scope>
    <source>
        <strain evidence="6">KCTC 52305</strain>
    </source>
</reference>
<reference evidence="6" key="2">
    <citation type="submission" date="2021-08" db="EMBL/GenBank/DDBJ databases">
        <authorList>
            <person name="Tani A."/>
            <person name="Ola A."/>
            <person name="Ogura Y."/>
            <person name="Katsura K."/>
            <person name="Hayashi T."/>
        </authorList>
    </citation>
    <scope>NUCLEOTIDE SEQUENCE</scope>
    <source>
        <strain evidence="6">KCTC 52305</strain>
    </source>
</reference>
<evidence type="ECO:0000259" key="5">
    <source>
        <dbReference type="Pfam" id="PF07992"/>
    </source>
</evidence>
<organism evidence="6 7">
    <name type="scientific">Methylobacterium crusticola</name>
    <dbReference type="NCBI Taxonomy" id="1697972"/>
    <lineage>
        <taxon>Bacteria</taxon>
        <taxon>Pseudomonadati</taxon>
        <taxon>Pseudomonadota</taxon>
        <taxon>Alphaproteobacteria</taxon>
        <taxon>Hyphomicrobiales</taxon>
        <taxon>Methylobacteriaceae</taxon>
        <taxon>Methylobacterium</taxon>
    </lineage>
</organism>
<evidence type="ECO:0000259" key="3">
    <source>
        <dbReference type="Pfam" id="PF01266"/>
    </source>
</evidence>
<evidence type="ECO:0000259" key="4">
    <source>
        <dbReference type="Pfam" id="PF04324"/>
    </source>
</evidence>
<keyword evidence="7" id="KW-1185">Reference proteome</keyword>
<dbReference type="Pfam" id="PF07992">
    <property type="entry name" value="Pyr_redox_2"/>
    <property type="match status" value="1"/>
</dbReference>
<dbReference type="SUPFAM" id="SSF51905">
    <property type="entry name" value="FAD/NAD(P)-binding domain"/>
    <property type="match status" value="2"/>
</dbReference>
<dbReference type="Gene3D" id="3.50.50.60">
    <property type="entry name" value="FAD/NAD(P)-binding domain"/>
    <property type="match status" value="3"/>
</dbReference>
<dbReference type="InterPro" id="IPR023753">
    <property type="entry name" value="FAD/NAD-binding_dom"/>
</dbReference>
<dbReference type="InterPro" id="IPR001041">
    <property type="entry name" value="2Fe-2S_ferredoxin-type"/>
</dbReference>
<comment type="caution">
    <text evidence="6">The sequence shown here is derived from an EMBL/GenBank/DDBJ whole genome shotgun (WGS) entry which is preliminary data.</text>
</comment>
<feature type="domain" description="BFD-like [2Fe-2S]-binding" evidence="4">
    <location>
        <begin position="484"/>
        <end position="534"/>
    </location>
</feature>